<comment type="pathway">
    <text evidence="3">Amino-acid degradation; L-valine degradation.</text>
</comment>
<dbReference type="InterPro" id="IPR029045">
    <property type="entry name" value="ClpP/crotonase-like_dom_sf"/>
</dbReference>
<dbReference type="EC" id="3.1.2.4" evidence="5"/>
<name>A0A7M7R6G7_APIME</name>
<sequence>MIKNSALKLNCVGGNSINTLKYLSTQTSGGVPHKSAIAGKEAQQTNIENDVLFKEVGNKGIIILNRPKALNALNLSMVEKIYPVLKKWESSKKLVIIEGAGDKAFCAGGDIKSIGIEIKNTGNKALAEIFLKKEYTLNHLIGTYKIPYIATINGITMGGGVGISVHGKYRIATEKTLFAMPETAVGLIPDVGGSYFLPRLKGKLGLYLGLTGDRLQGIDVLLAGIATHFVPSEKLPNLKEDLLMTDKSDIKEILNKYQSKTLNQEFCLAPYMSKIDKYFSASCIEEIIERLKEDNSEWAKKTLQMLLKASPTALKFTMCSIQKGSTLNLADCLKMEFRLMCNFFNKNSDFCEGVRAVLIDKDRKPKWNPKNLIEVKDNYINQQFNLLTNELHSIKLDYDVREIA</sequence>
<proteinExistence type="inferred from homology"/>
<keyword evidence="8 15" id="KW-0378">Hydrolase</keyword>
<evidence type="ECO:0000256" key="8">
    <source>
        <dbReference type="ARBA" id="ARBA00022801"/>
    </source>
</evidence>
<dbReference type="SUPFAM" id="SSF52096">
    <property type="entry name" value="ClpP/crotonase"/>
    <property type="match status" value="1"/>
</dbReference>
<dbReference type="Proteomes" id="UP000005203">
    <property type="component" value="Linkage group LG15"/>
</dbReference>
<gene>
    <name evidence="13" type="primary">412796</name>
    <name evidence="15" type="synonym">LOC412796</name>
</gene>
<reference evidence="15" key="2">
    <citation type="submission" date="2025-04" db="UniProtKB">
        <authorList>
            <consortium name="RefSeq"/>
        </authorList>
    </citation>
    <scope>IDENTIFICATION</scope>
    <source>
        <strain evidence="15">DH4</strain>
        <tissue evidence="15">Whole body</tissue>
    </source>
</reference>
<evidence type="ECO:0000256" key="10">
    <source>
        <dbReference type="ARBA" id="ARBA00024871"/>
    </source>
</evidence>
<comment type="function">
    <text evidence="10">Hydrolyzes 3-hydroxyisobutyryl-CoA (HIBYL-CoA), a saline catabolite. Has high activity toward isobutyryl-CoA. Could be an isobutyryl-CoA dehydrogenase that functions in valine catabolism. Also hydrolyzes 3-hydroxypropanoyl-CoA.</text>
</comment>
<evidence type="ECO:0000313" key="14">
    <source>
        <dbReference type="Proteomes" id="UP000005203"/>
    </source>
</evidence>
<comment type="subcellular location">
    <subcellularLocation>
        <location evidence="2">Mitochondrion</location>
    </subcellularLocation>
</comment>
<accession>A0A8B9B5H2</accession>
<keyword evidence="9" id="KW-0496">Mitochondrion</keyword>
<evidence type="ECO:0000256" key="1">
    <source>
        <dbReference type="ARBA" id="ARBA00001709"/>
    </source>
</evidence>
<keyword evidence="14" id="KW-1185">Reference proteome</keyword>
<protein>
    <recommendedName>
        <fullName evidence="6">3-hydroxyisobutyryl-CoA hydrolase, mitochondrial</fullName>
        <ecNumber evidence="5">3.1.2.4</ecNumber>
    </recommendedName>
    <alternativeName>
        <fullName evidence="11">3-hydroxyisobutyryl-coenzyme A hydrolase</fullName>
    </alternativeName>
</protein>
<evidence type="ECO:0000256" key="2">
    <source>
        <dbReference type="ARBA" id="ARBA00004173"/>
    </source>
</evidence>
<evidence type="ECO:0000259" key="12">
    <source>
        <dbReference type="Pfam" id="PF16113"/>
    </source>
</evidence>
<dbReference type="Gene3D" id="3.90.226.10">
    <property type="entry name" value="2-enoyl-CoA Hydratase, Chain A, domain 1"/>
    <property type="match status" value="1"/>
</dbReference>
<dbReference type="GO" id="GO:0005739">
    <property type="term" value="C:mitochondrion"/>
    <property type="evidence" value="ECO:0007669"/>
    <property type="project" value="UniProtKB-SubCell"/>
</dbReference>
<organism evidence="13">
    <name type="scientific">Apis mellifera</name>
    <name type="common">Honeybee</name>
    <dbReference type="NCBI Taxonomy" id="7460"/>
    <lineage>
        <taxon>Eukaryota</taxon>
        <taxon>Metazoa</taxon>
        <taxon>Ecdysozoa</taxon>
        <taxon>Arthropoda</taxon>
        <taxon>Hexapoda</taxon>
        <taxon>Insecta</taxon>
        <taxon>Pterygota</taxon>
        <taxon>Neoptera</taxon>
        <taxon>Endopterygota</taxon>
        <taxon>Hymenoptera</taxon>
        <taxon>Apocrita</taxon>
        <taxon>Aculeata</taxon>
        <taxon>Apoidea</taxon>
        <taxon>Anthophila</taxon>
        <taxon>Apidae</taxon>
        <taxon>Apis</taxon>
    </lineage>
</organism>
<dbReference type="RefSeq" id="XP_396249.3">
    <property type="nucleotide sequence ID" value="XM_396249.7"/>
</dbReference>
<evidence type="ECO:0000256" key="5">
    <source>
        <dbReference type="ARBA" id="ARBA00011915"/>
    </source>
</evidence>
<evidence type="ECO:0000256" key="11">
    <source>
        <dbReference type="ARBA" id="ARBA00031181"/>
    </source>
</evidence>
<dbReference type="AlphaFoldDB" id="A0A7M7R6G7"/>
<evidence type="ECO:0000313" key="13">
    <source>
        <dbReference type="EnsemblMetazoa" id="XP_396249"/>
    </source>
</evidence>
<dbReference type="CDD" id="cd06558">
    <property type="entry name" value="crotonase-like"/>
    <property type="match status" value="1"/>
</dbReference>
<dbReference type="EnsemblMetazoa" id="XM_396249">
    <property type="protein sequence ID" value="XP_396249"/>
    <property type="gene ID" value="LOC412796"/>
</dbReference>
<evidence type="ECO:0000256" key="9">
    <source>
        <dbReference type="ARBA" id="ARBA00023128"/>
    </source>
</evidence>
<evidence type="ECO:0000256" key="4">
    <source>
        <dbReference type="ARBA" id="ARBA00005254"/>
    </source>
</evidence>
<dbReference type="NCBIfam" id="NF004127">
    <property type="entry name" value="PRK05617.1"/>
    <property type="match status" value="1"/>
</dbReference>
<dbReference type="OrthoDB" id="1737613at2759"/>
<dbReference type="PANTHER" id="PTHR43176">
    <property type="entry name" value="3-HYDROXYISOBUTYRYL-COA HYDROLASE-RELATED"/>
    <property type="match status" value="1"/>
</dbReference>
<accession>A0A7M7R6G7</accession>
<dbReference type="UniPathway" id="UPA00362"/>
<comment type="catalytic activity">
    <reaction evidence="1">
        <text>3-hydroxy-2-methylpropanoyl-CoA + H2O = 3-hydroxy-2-methylpropanoate + CoA + H(+)</text>
        <dbReference type="Rhea" id="RHEA:20888"/>
        <dbReference type="ChEBI" id="CHEBI:11805"/>
        <dbReference type="ChEBI" id="CHEBI:15377"/>
        <dbReference type="ChEBI" id="CHEBI:15378"/>
        <dbReference type="ChEBI" id="CHEBI:57287"/>
        <dbReference type="ChEBI" id="CHEBI:57340"/>
        <dbReference type="EC" id="3.1.2.4"/>
    </reaction>
</comment>
<dbReference type="PANTHER" id="PTHR43176:SF3">
    <property type="entry name" value="3-HYDROXYISOBUTYRYL-COA HYDROLASE, MITOCHONDRIAL"/>
    <property type="match status" value="1"/>
</dbReference>
<dbReference type="InterPro" id="IPR045004">
    <property type="entry name" value="ECH_dom"/>
</dbReference>
<dbReference type="InterPro" id="IPR032259">
    <property type="entry name" value="HIBYL-CoA-H"/>
</dbReference>
<dbReference type="FunFam" id="3.90.226.10:FF:000026">
    <property type="entry name" value="3-hydroxyisobutyryl-CoA hydrolase, mitochondrial"/>
    <property type="match status" value="1"/>
</dbReference>
<reference evidence="13" key="1">
    <citation type="submission" date="2021-01" db="UniProtKB">
        <authorList>
            <consortium name="EnsemblMetazoa"/>
        </authorList>
    </citation>
    <scope>IDENTIFICATION</scope>
    <source>
        <strain evidence="13">DH4</strain>
    </source>
</reference>
<evidence type="ECO:0000256" key="3">
    <source>
        <dbReference type="ARBA" id="ARBA00005109"/>
    </source>
</evidence>
<dbReference type="Pfam" id="PF16113">
    <property type="entry name" value="ECH_2"/>
    <property type="match status" value="1"/>
</dbReference>
<feature type="domain" description="Enoyl-CoA hydratase/isomerase" evidence="12">
    <location>
        <begin position="60"/>
        <end position="384"/>
    </location>
</feature>
<evidence type="ECO:0000256" key="6">
    <source>
        <dbReference type="ARBA" id="ARBA00016714"/>
    </source>
</evidence>
<evidence type="ECO:0000313" key="15">
    <source>
        <dbReference type="RefSeq" id="XP_396249.3"/>
    </source>
</evidence>
<dbReference type="GO" id="GO:0003860">
    <property type="term" value="F:3-hydroxyisobutyryl-CoA hydrolase activity"/>
    <property type="evidence" value="ECO:0007669"/>
    <property type="project" value="UniProtKB-EC"/>
</dbReference>
<keyword evidence="7" id="KW-0101">Branched-chain amino acid catabolism</keyword>
<dbReference type="GO" id="GO:0006574">
    <property type="term" value="P:L-valine catabolic process"/>
    <property type="evidence" value="ECO:0007669"/>
    <property type="project" value="UniProtKB-UniPathway"/>
</dbReference>
<comment type="similarity">
    <text evidence="4">Belongs to the enoyl-CoA hydratase/isomerase family.</text>
</comment>
<evidence type="ECO:0000256" key="7">
    <source>
        <dbReference type="ARBA" id="ARBA00022456"/>
    </source>
</evidence>